<evidence type="ECO:0000256" key="13">
    <source>
        <dbReference type="ARBA" id="ARBA00042775"/>
    </source>
</evidence>
<proteinExistence type="inferred from homology"/>
<evidence type="ECO:0000256" key="5">
    <source>
        <dbReference type="ARBA" id="ARBA00022692"/>
    </source>
</evidence>
<gene>
    <name evidence="16" type="ORF">FHR98_002199</name>
</gene>
<dbReference type="EMBL" id="JACHXA010000005">
    <property type="protein sequence ID" value="MBB3065903.1"/>
    <property type="molecule type" value="Genomic_DNA"/>
</dbReference>
<dbReference type="PANTHER" id="PTHR47529:SF1">
    <property type="entry name" value="PERIPLASMIC CHAPERONE PPID"/>
    <property type="match status" value="1"/>
</dbReference>
<keyword evidence="5" id="KW-0812">Transmembrane</keyword>
<evidence type="ECO:0000256" key="3">
    <source>
        <dbReference type="ARBA" id="ARBA00022475"/>
    </source>
</evidence>
<accession>A0A839SY73</accession>
<dbReference type="InterPro" id="IPR052029">
    <property type="entry name" value="PpiD_chaperone"/>
</dbReference>
<comment type="subcellular location">
    <subcellularLocation>
        <location evidence="1">Cell inner membrane</location>
        <topology evidence="1">Single-pass type II membrane protein</topology>
        <orientation evidence="1">Periplasmic side</orientation>
    </subcellularLocation>
</comment>
<evidence type="ECO:0000256" key="9">
    <source>
        <dbReference type="ARBA" id="ARBA00030642"/>
    </source>
</evidence>
<reference evidence="16 17" key="1">
    <citation type="submission" date="2020-08" db="EMBL/GenBank/DDBJ databases">
        <title>Genomic Encyclopedia of Type Strains, Phase III (KMG-III): the genomes of soil and plant-associated and newly described type strains.</title>
        <authorList>
            <person name="Whitman W."/>
        </authorList>
    </citation>
    <scope>NUCLEOTIDE SEQUENCE [LARGE SCALE GENOMIC DNA]</scope>
    <source>
        <strain evidence="16 17">CECT 8803</strain>
    </source>
</reference>
<evidence type="ECO:0000313" key="17">
    <source>
        <dbReference type="Proteomes" id="UP000581135"/>
    </source>
</evidence>
<dbReference type="Gene3D" id="1.10.4030.10">
    <property type="entry name" value="Porin chaperone SurA, peptide-binding domain"/>
    <property type="match status" value="1"/>
</dbReference>
<keyword evidence="7" id="KW-0472">Membrane</keyword>
<keyword evidence="3" id="KW-1003">Cell membrane</keyword>
<comment type="caution">
    <text evidence="16">The sequence shown here is derived from an EMBL/GenBank/DDBJ whole genome shotgun (WGS) entry which is preliminary data.</text>
</comment>
<evidence type="ECO:0000256" key="11">
    <source>
        <dbReference type="ARBA" id="ARBA00038408"/>
    </source>
</evidence>
<dbReference type="GO" id="GO:0005886">
    <property type="term" value="C:plasma membrane"/>
    <property type="evidence" value="ECO:0007669"/>
    <property type="project" value="UniProtKB-SubCell"/>
</dbReference>
<evidence type="ECO:0000256" key="4">
    <source>
        <dbReference type="ARBA" id="ARBA00022519"/>
    </source>
</evidence>
<dbReference type="Pfam" id="PF13145">
    <property type="entry name" value="Rotamase_2"/>
    <property type="match status" value="1"/>
</dbReference>
<evidence type="ECO:0000256" key="1">
    <source>
        <dbReference type="ARBA" id="ARBA00004382"/>
    </source>
</evidence>
<dbReference type="SUPFAM" id="SSF109998">
    <property type="entry name" value="Triger factor/SurA peptide-binding domain-like"/>
    <property type="match status" value="1"/>
</dbReference>
<evidence type="ECO:0000256" key="7">
    <source>
        <dbReference type="ARBA" id="ARBA00023136"/>
    </source>
</evidence>
<dbReference type="RefSeq" id="WP_183416716.1">
    <property type="nucleotide sequence ID" value="NZ_JACHXA010000005.1"/>
</dbReference>
<sequence length="635" mass="70190">MLMKMRSKGAKFVTFILFGLLILSFVVWGIGDIFRTVGVDTTVVTVGDREVTQQEFATNLQQEVRRTQQALGRTIGQEEIQTFGLAKRALDRIVTQAVFDSLADDLGMAVSEAQIEERLRNDPNFKGPDGKFDPNIVRSALRANNLSESGFVRSLSDGTKRQQVLDSSMSAVKLPGFVAERLFAYEEEKRVGRYVVVYNNSFVDVPDPDEVTLQSYYNDNKQSFLSPEYRSATIIRFTAEDLVDEVSVTEEALLAAYEERREEFNDPEKRSITQLVVPDNETADKVLALVENGKTLEEAATELAVGTPVTLGEIVPGELPENLEKTAYALRNGEVGGPAESPLGFHIVRVDNIVPGVQRGFEEVRDQVERDLRLREAVDTLVSIANSLDDTLASGASLEDAARDLNLPIESFDAIDRFGRDRDQEPIAFLEPRNRIVGTVFETNANEESIVTDTGDNGYYVVRVNGITPQAEQPLDAVREQVLRAWKRQERERLAEELAKAIVAKVQEGVTLDAAIKAVDAPDTANLAVEETSPVKRDERSGEKVPSPQFTRSLFALAPGDTETTQGQLSQIVVQLKEVIPADPQSGTADLEAIEAATAIDMEGDLFVQLMGALRQHYGVSVNQQQVNQLLSNYF</sequence>
<evidence type="ECO:0000256" key="8">
    <source>
        <dbReference type="ARBA" id="ARBA00023186"/>
    </source>
</evidence>
<evidence type="ECO:0000256" key="12">
    <source>
        <dbReference type="ARBA" id="ARBA00040743"/>
    </source>
</evidence>
<keyword evidence="14" id="KW-0697">Rotamase</keyword>
<evidence type="ECO:0000256" key="6">
    <source>
        <dbReference type="ARBA" id="ARBA00022989"/>
    </source>
</evidence>
<dbReference type="PANTHER" id="PTHR47529">
    <property type="entry name" value="PEPTIDYL-PROLYL CIS-TRANS ISOMERASE D"/>
    <property type="match status" value="1"/>
</dbReference>
<dbReference type="AlphaFoldDB" id="A0A839SY73"/>
<evidence type="ECO:0000256" key="10">
    <source>
        <dbReference type="ARBA" id="ARBA00031484"/>
    </source>
</evidence>
<feature type="domain" description="PpiC" evidence="15">
    <location>
        <begin position="267"/>
        <end position="352"/>
    </location>
</feature>
<dbReference type="SUPFAM" id="SSF54534">
    <property type="entry name" value="FKBP-like"/>
    <property type="match status" value="1"/>
</dbReference>
<comment type="similarity">
    <text evidence="11">Belongs to the PpiD chaperone family.</text>
</comment>
<keyword evidence="6" id="KW-1133">Transmembrane helix</keyword>
<dbReference type="Proteomes" id="UP000581135">
    <property type="component" value="Unassembled WGS sequence"/>
</dbReference>
<dbReference type="InterPro" id="IPR000297">
    <property type="entry name" value="PPIase_PpiC"/>
</dbReference>
<dbReference type="InterPro" id="IPR046357">
    <property type="entry name" value="PPIase_dom_sf"/>
</dbReference>
<evidence type="ECO:0000256" key="2">
    <source>
        <dbReference type="ARBA" id="ARBA00018370"/>
    </source>
</evidence>
<dbReference type="Pfam" id="PF13624">
    <property type="entry name" value="SurA_N_3"/>
    <property type="match status" value="1"/>
</dbReference>
<evidence type="ECO:0000259" key="15">
    <source>
        <dbReference type="PROSITE" id="PS50198"/>
    </source>
</evidence>
<dbReference type="Gene3D" id="3.10.50.40">
    <property type="match status" value="1"/>
</dbReference>
<protein>
    <recommendedName>
        <fullName evidence="2">Parvulin-like PPIase</fullName>
    </recommendedName>
    <alternativeName>
        <fullName evidence="9">Peptidyl-prolyl cis-trans isomerase plp</fullName>
    </alternativeName>
    <alternativeName>
        <fullName evidence="12">Periplasmic chaperone PpiD</fullName>
    </alternativeName>
    <alternativeName>
        <fullName evidence="13">Periplasmic folding chaperone</fullName>
    </alternativeName>
    <alternativeName>
        <fullName evidence="10">Rotamase plp</fullName>
    </alternativeName>
</protein>
<dbReference type="PROSITE" id="PS50198">
    <property type="entry name" value="PPIC_PPIASE_2"/>
    <property type="match status" value="1"/>
</dbReference>
<evidence type="ECO:0000256" key="14">
    <source>
        <dbReference type="PROSITE-ProRule" id="PRU00278"/>
    </source>
</evidence>
<dbReference type="GO" id="GO:0003755">
    <property type="term" value="F:peptidyl-prolyl cis-trans isomerase activity"/>
    <property type="evidence" value="ECO:0007669"/>
    <property type="project" value="UniProtKB-KW"/>
</dbReference>
<dbReference type="InterPro" id="IPR027304">
    <property type="entry name" value="Trigger_fact/SurA_dom_sf"/>
</dbReference>
<evidence type="ECO:0000313" key="16">
    <source>
        <dbReference type="EMBL" id="MBB3065903.1"/>
    </source>
</evidence>
<name>A0A839SY73_9PROT</name>
<keyword evidence="8" id="KW-0143">Chaperone</keyword>
<keyword evidence="14 16" id="KW-0413">Isomerase</keyword>
<organism evidence="16 17">
    <name type="scientific">Limibacillus halophilus</name>
    <dbReference type="NCBI Taxonomy" id="1579333"/>
    <lineage>
        <taxon>Bacteria</taxon>
        <taxon>Pseudomonadati</taxon>
        <taxon>Pseudomonadota</taxon>
        <taxon>Alphaproteobacteria</taxon>
        <taxon>Rhodospirillales</taxon>
        <taxon>Rhodovibrionaceae</taxon>
        <taxon>Limibacillus</taxon>
    </lineage>
</organism>
<keyword evidence="4" id="KW-0997">Cell inner membrane</keyword>
<keyword evidence="17" id="KW-1185">Reference proteome</keyword>